<reference evidence="1 2" key="1">
    <citation type="journal article" date="2013" name="ISME J.">
        <title>Comparative genomics of pathogenic lineages of Vibrio nigripulchritudo identifies virulence-associated traits.</title>
        <authorList>
            <person name="Goudenege D."/>
            <person name="Labreuche Y."/>
            <person name="Krin E."/>
            <person name="Ansquer D."/>
            <person name="Mangenot S."/>
            <person name="Calteau A."/>
            <person name="Medigue C."/>
            <person name="Mazel D."/>
            <person name="Polz M.F."/>
            <person name="Le Roux F."/>
        </authorList>
    </citation>
    <scope>NUCLEOTIDE SEQUENCE [LARGE SCALE GENOMIC DNA]</scope>
    <source>
        <strain evidence="1 2">SOn1</strain>
    </source>
</reference>
<gene>
    <name evidence="1" type="ORF">VIBNISOn1_p0115</name>
</gene>
<sequence>MDYIPLCLEQCIVLCIINMFANSVVLTYSQKQISLVDQVLLASRALFFLKI</sequence>
<dbReference type="Proteomes" id="UP000018211">
    <property type="component" value="Unassembled WGS sequence"/>
</dbReference>
<accession>A0AAV2W1V5</accession>
<protein>
    <submittedName>
        <fullName evidence="1">Uncharacterized protein</fullName>
    </submittedName>
</protein>
<dbReference type="EMBL" id="CAOF01000200">
    <property type="protein sequence ID" value="CCO50278.1"/>
    <property type="molecule type" value="Genomic_DNA"/>
</dbReference>
<evidence type="ECO:0000313" key="1">
    <source>
        <dbReference type="EMBL" id="CCO50278.1"/>
    </source>
</evidence>
<comment type="caution">
    <text evidence="1">The sequence shown here is derived from an EMBL/GenBank/DDBJ whole genome shotgun (WGS) entry which is preliminary data.</text>
</comment>
<name>A0AAV2W1V5_9VIBR</name>
<proteinExistence type="predicted"/>
<dbReference type="AlphaFoldDB" id="A0AAV2W1V5"/>
<organism evidence="1 2">
    <name type="scientific">Vibrio nigripulchritudo SOn1</name>
    <dbReference type="NCBI Taxonomy" id="1238450"/>
    <lineage>
        <taxon>Bacteria</taxon>
        <taxon>Pseudomonadati</taxon>
        <taxon>Pseudomonadota</taxon>
        <taxon>Gammaproteobacteria</taxon>
        <taxon>Vibrionales</taxon>
        <taxon>Vibrionaceae</taxon>
        <taxon>Vibrio</taxon>
    </lineage>
</organism>
<evidence type="ECO:0000313" key="2">
    <source>
        <dbReference type="Proteomes" id="UP000018211"/>
    </source>
</evidence>